<dbReference type="GO" id="GO:0003700">
    <property type="term" value="F:DNA-binding transcription factor activity"/>
    <property type="evidence" value="ECO:0007669"/>
    <property type="project" value="InterPro"/>
</dbReference>
<dbReference type="PANTHER" id="PTHR47893:SF1">
    <property type="entry name" value="REGULATORY PROTEIN PCHR"/>
    <property type="match status" value="1"/>
</dbReference>
<dbReference type="InterPro" id="IPR018062">
    <property type="entry name" value="HTH_AraC-typ_CS"/>
</dbReference>
<proteinExistence type="predicted"/>
<dbReference type="InterPro" id="IPR053142">
    <property type="entry name" value="PchR_regulatory_protein"/>
</dbReference>
<gene>
    <name evidence="5" type="ORF">GQF42_06760</name>
</gene>
<dbReference type="PROSITE" id="PS01124">
    <property type="entry name" value="HTH_ARAC_FAMILY_2"/>
    <property type="match status" value="1"/>
</dbReference>
<dbReference type="PANTHER" id="PTHR47893">
    <property type="entry name" value="REGULATORY PROTEIN PCHR"/>
    <property type="match status" value="1"/>
</dbReference>
<dbReference type="GO" id="GO:0043565">
    <property type="term" value="F:sequence-specific DNA binding"/>
    <property type="evidence" value="ECO:0007669"/>
    <property type="project" value="InterPro"/>
</dbReference>
<sequence length="161" mass="17325">MRLLVSHANMIHATMADLGAAGVRAARGALLELAKAVAGRGFDDAEPRLAPVLAQAAKDLADGMLADSGLSPALLARQLNVSVRTLHRAFAATGESVASYIRRRRMEEARLALTAPAGSLSVSELAAHWQFADSSHFIRTFKKRYGRTPTEYARWARSARG</sequence>
<keyword evidence="1" id="KW-0805">Transcription regulation</keyword>
<organism evidence="5 6">
    <name type="scientific">Streptomyces broussonetiae</name>
    <dbReference type="NCBI Taxonomy" id="2686304"/>
    <lineage>
        <taxon>Bacteria</taxon>
        <taxon>Bacillati</taxon>
        <taxon>Actinomycetota</taxon>
        <taxon>Actinomycetes</taxon>
        <taxon>Kitasatosporales</taxon>
        <taxon>Streptomycetaceae</taxon>
        <taxon>Streptomyces</taxon>
    </lineage>
</organism>
<dbReference type="KEGG" id="sbro:GQF42_06760"/>
<dbReference type="InterPro" id="IPR020449">
    <property type="entry name" value="Tscrpt_reg_AraC-type_HTH"/>
</dbReference>
<feature type="domain" description="HTH araC/xylS-type" evidence="4">
    <location>
        <begin position="55"/>
        <end position="155"/>
    </location>
</feature>
<keyword evidence="3" id="KW-0804">Transcription</keyword>
<evidence type="ECO:0000259" key="4">
    <source>
        <dbReference type="PROSITE" id="PS01124"/>
    </source>
</evidence>
<evidence type="ECO:0000256" key="1">
    <source>
        <dbReference type="ARBA" id="ARBA00023015"/>
    </source>
</evidence>
<dbReference type="SUPFAM" id="SSF46689">
    <property type="entry name" value="Homeodomain-like"/>
    <property type="match status" value="1"/>
</dbReference>
<evidence type="ECO:0000313" key="5">
    <source>
        <dbReference type="EMBL" id="QHA09453.1"/>
    </source>
</evidence>
<dbReference type="InterPro" id="IPR018060">
    <property type="entry name" value="HTH_AraC"/>
</dbReference>
<keyword evidence="6" id="KW-1185">Reference proteome</keyword>
<reference evidence="5 6" key="1">
    <citation type="submission" date="2019-12" db="EMBL/GenBank/DDBJ databases">
        <title>Streptomyces sp. strain T44 isolated from rhizosphere soil of Broussonetia papyrifera.</title>
        <authorList>
            <person name="Mo P."/>
        </authorList>
    </citation>
    <scope>NUCLEOTIDE SEQUENCE [LARGE SCALE GENOMIC DNA]</scope>
    <source>
        <strain evidence="5 6">T44</strain>
    </source>
</reference>
<dbReference type="AlphaFoldDB" id="A0A6I6N980"/>
<evidence type="ECO:0000256" key="2">
    <source>
        <dbReference type="ARBA" id="ARBA00023125"/>
    </source>
</evidence>
<protein>
    <submittedName>
        <fullName evidence="5">Helix-turn-helix domain-containing protein</fullName>
    </submittedName>
</protein>
<dbReference type="InterPro" id="IPR009057">
    <property type="entry name" value="Homeodomain-like_sf"/>
</dbReference>
<name>A0A6I6N980_9ACTN</name>
<accession>A0A6I6N980</accession>
<dbReference type="PRINTS" id="PR00032">
    <property type="entry name" value="HTHARAC"/>
</dbReference>
<dbReference type="Gene3D" id="1.10.10.60">
    <property type="entry name" value="Homeodomain-like"/>
    <property type="match status" value="1"/>
</dbReference>
<dbReference type="EMBL" id="CP047020">
    <property type="protein sequence ID" value="QHA09453.1"/>
    <property type="molecule type" value="Genomic_DNA"/>
</dbReference>
<evidence type="ECO:0000256" key="3">
    <source>
        <dbReference type="ARBA" id="ARBA00023163"/>
    </source>
</evidence>
<evidence type="ECO:0000313" key="6">
    <source>
        <dbReference type="Proteomes" id="UP000436138"/>
    </source>
</evidence>
<dbReference type="PROSITE" id="PS00041">
    <property type="entry name" value="HTH_ARAC_FAMILY_1"/>
    <property type="match status" value="1"/>
</dbReference>
<dbReference type="Proteomes" id="UP000436138">
    <property type="component" value="Chromosome"/>
</dbReference>
<dbReference type="SMART" id="SM00342">
    <property type="entry name" value="HTH_ARAC"/>
    <property type="match status" value="1"/>
</dbReference>
<keyword evidence="2" id="KW-0238">DNA-binding</keyword>
<dbReference type="Pfam" id="PF12833">
    <property type="entry name" value="HTH_18"/>
    <property type="match status" value="1"/>
</dbReference>